<feature type="chain" id="PRO_5009523297" description="GWxTD domain-containing protein" evidence="1">
    <location>
        <begin position="19"/>
        <end position="474"/>
    </location>
</feature>
<feature type="signal peptide" evidence="1">
    <location>
        <begin position="1"/>
        <end position="18"/>
    </location>
</feature>
<dbReference type="NCBIfam" id="TIGR04514">
    <property type="entry name" value="GWxTD_dom"/>
    <property type="match status" value="1"/>
</dbReference>
<evidence type="ECO:0000259" key="2">
    <source>
        <dbReference type="Pfam" id="PF20094"/>
    </source>
</evidence>
<comment type="caution">
    <text evidence="3">The sequence shown here is derived from an EMBL/GenBank/DDBJ whole genome shotgun (WGS) entry which is preliminary data.</text>
</comment>
<feature type="domain" description="GWxTD" evidence="2">
    <location>
        <begin position="333"/>
        <end position="470"/>
    </location>
</feature>
<evidence type="ECO:0000256" key="1">
    <source>
        <dbReference type="SAM" id="SignalP"/>
    </source>
</evidence>
<dbReference type="AlphaFoldDB" id="A0A1F6CBG8"/>
<proteinExistence type="predicted"/>
<protein>
    <recommendedName>
        <fullName evidence="2">GWxTD domain-containing protein</fullName>
    </recommendedName>
</protein>
<evidence type="ECO:0000313" key="4">
    <source>
        <dbReference type="Proteomes" id="UP000178606"/>
    </source>
</evidence>
<keyword evidence="1" id="KW-0732">Signal</keyword>
<dbReference type="EMBL" id="MFKF01000324">
    <property type="protein sequence ID" value="OGG46322.1"/>
    <property type="molecule type" value="Genomic_DNA"/>
</dbReference>
<dbReference type="Proteomes" id="UP000178606">
    <property type="component" value="Unassembled WGS sequence"/>
</dbReference>
<accession>A0A1F6CBG8</accession>
<evidence type="ECO:0000313" key="3">
    <source>
        <dbReference type="EMBL" id="OGG46322.1"/>
    </source>
</evidence>
<name>A0A1F6CBG8_HANXR</name>
<dbReference type="Pfam" id="PF20094">
    <property type="entry name" value="GWxTD_dom"/>
    <property type="match status" value="1"/>
</dbReference>
<dbReference type="InterPro" id="IPR030959">
    <property type="entry name" value="GWxTD_dom"/>
</dbReference>
<reference evidence="3 4" key="1">
    <citation type="journal article" date="2016" name="Nat. Commun.">
        <title>Thousands of microbial genomes shed light on interconnected biogeochemical processes in an aquifer system.</title>
        <authorList>
            <person name="Anantharaman K."/>
            <person name="Brown C.T."/>
            <person name="Hug L.A."/>
            <person name="Sharon I."/>
            <person name="Castelle C.J."/>
            <person name="Probst A.J."/>
            <person name="Thomas B.C."/>
            <person name="Singh A."/>
            <person name="Wilkins M.J."/>
            <person name="Karaoz U."/>
            <person name="Brodie E.L."/>
            <person name="Williams K.H."/>
            <person name="Hubbard S.S."/>
            <person name="Banfield J.F."/>
        </authorList>
    </citation>
    <scope>NUCLEOTIDE SEQUENCE [LARGE SCALE GENOMIC DNA]</scope>
    <source>
        <strain evidence="4">RIFCSPLOWO2_12_FULL_64_10</strain>
    </source>
</reference>
<organism evidence="3 4">
    <name type="scientific">Handelsmanbacteria sp. (strain RIFCSPLOWO2_12_FULL_64_10)</name>
    <dbReference type="NCBI Taxonomy" id="1817868"/>
    <lineage>
        <taxon>Bacteria</taxon>
        <taxon>Candidatus Handelsmaniibacteriota</taxon>
    </lineage>
</organism>
<gene>
    <name evidence="3" type="ORF">A3F84_27165</name>
</gene>
<sequence length="474" mass="53651">MRLCAAALCIGLSFSAPAGAFADMAGVGLPSVSLDDKPSLSEGEVEFYVDMAGFRGAQGKTTQDVYLLIRCNQITFLPWGEASASGEGKQDKYVGKLAIRARVLDGAGQAVEKGEWIKQVPVQDLESAQDPNARVNDVISLSLAPGTYDLEVVVEDLLGEKQGICRRKMEVRNFEVASTEVTISDIAFGAEIERSEDRQDRFMHNGYRLIPNLTRSYGVGRSLKCYFEVYGFAVDPAVDDDSFYLSYSVVDTSGMVVKSYDVKRIRKPGESCVKVDSLALGDLPGGGYGLLVQVRDRLTRQTARALRRFQVLSADQAAQELTEEEKELWRYYSDIRYVATEKEQKLFKSLDQRGKERFLRQFWKDRDPTPETPLNEGLMEHIRRMKYSENQFAAQVNKRGSETDKGRVYIKYGAPDDIQYNTLATGEKSYEIWVYEKQGRYEFVFRDRHGNGIYELVHSTMPGERYNPNWREEL</sequence>